<reference evidence="3 4" key="1">
    <citation type="journal article" date="2014" name="Agronomy (Basel)">
        <title>A Draft Genome Sequence for Ensete ventricosum, the Drought-Tolerant Tree Against Hunger.</title>
        <authorList>
            <person name="Harrison J."/>
            <person name="Moore K.A."/>
            <person name="Paszkiewicz K."/>
            <person name="Jones T."/>
            <person name="Grant M."/>
            <person name="Ambacheew D."/>
            <person name="Muzemil S."/>
            <person name="Studholme D.J."/>
        </authorList>
    </citation>
    <scope>NUCLEOTIDE SEQUENCE [LARGE SCALE GENOMIC DNA]</scope>
</reference>
<evidence type="ECO:0000256" key="1">
    <source>
        <dbReference type="ARBA" id="ARBA00022441"/>
    </source>
</evidence>
<dbReference type="EMBL" id="AMZH03000271">
    <property type="protein sequence ID" value="RRT84595.1"/>
    <property type="molecule type" value="Genomic_DNA"/>
</dbReference>
<keyword evidence="2" id="KW-0677">Repeat</keyword>
<sequence>MYLETGRRNTIVGKCLRFLMPDQEKKVKNLHGDLSVYTHHCFCYRLSYNLSTEISGTSRSSLSVVMLKIVGEPIEKLSLWGQSACALNIQGKKQVIVFGGFGGLGRHARSNYSLSLDPQSGLLREIEVASSPPPRMGHTSSLVGSSIFVIGGRAGPLEILNDVWVLETTENQWSLLDCSGHVFNPR</sequence>
<dbReference type="SUPFAM" id="SSF117281">
    <property type="entry name" value="Kelch motif"/>
    <property type="match status" value="1"/>
</dbReference>
<evidence type="ECO:0000313" key="3">
    <source>
        <dbReference type="EMBL" id="RRT84595.1"/>
    </source>
</evidence>
<organism evidence="3 4">
    <name type="scientific">Ensete ventricosum</name>
    <name type="common">Abyssinian banana</name>
    <name type="synonym">Musa ensete</name>
    <dbReference type="NCBI Taxonomy" id="4639"/>
    <lineage>
        <taxon>Eukaryota</taxon>
        <taxon>Viridiplantae</taxon>
        <taxon>Streptophyta</taxon>
        <taxon>Embryophyta</taxon>
        <taxon>Tracheophyta</taxon>
        <taxon>Spermatophyta</taxon>
        <taxon>Magnoliopsida</taxon>
        <taxon>Liliopsida</taxon>
        <taxon>Zingiberales</taxon>
        <taxon>Musaceae</taxon>
        <taxon>Ensete</taxon>
    </lineage>
</organism>
<gene>
    <name evidence="3" type="ORF">B296_00013884</name>
</gene>
<dbReference type="AlphaFoldDB" id="A0A427B7Y6"/>
<evidence type="ECO:0000313" key="4">
    <source>
        <dbReference type="Proteomes" id="UP000287651"/>
    </source>
</evidence>
<dbReference type="InterPro" id="IPR015915">
    <property type="entry name" value="Kelch-typ_b-propeller"/>
</dbReference>
<comment type="caution">
    <text evidence="3">The sequence shown here is derived from an EMBL/GenBank/DDBJ whole genome shotgun (WGS) entry which is preliminary data.</text>
</comment>
<dbReference type="PANTHER" id="PTHR46093:SF18">
    <property type="entry name" value="FIBRONECTIN TYPE-III DOMAIN-CONTAINING PROTEIN"/>
    <property type="match status" value="1"/>
</dbReference>
<keyword evidence="1" id="KW-0880">Kelch repeat</keyword>
<proteinExistence type="predicted"/>
<dbReference type="Gene3D" id="2.120.10.80">
    <property type="entry name" value="Kelch-type beta propeller"/>
    <property type="match status" value="1"/>
</dbReference>
<dbReference type="PANTHER" id="PTHR46093">
    <property type="entry name" value="ACYL-COA-BINDING DOMAIN-CONTAINING PROTEIN 5"/>
    <property type="match status" value="1"/>
</dbReference>
<dbReference type="Proteomes" id="UP000287651">
    <property type="component" value="Unassembled WGS sequence"/>
</dbReference>
<dbReference type="Pfam" id="PF24681">
    <property type="entry name" value="Kelch_KLHDC2_KLHL20_DRC7"/>
    <property type="match status" value="1"/>
</dbReference>
<accession>A0A427B7Y6</accession>
<name>A0A427B7Y6_ENSVE</name>
<evidence type="ECO:0000256" key="2">
    <source>
        <dbReference type="ARBA" id="ARBA00022737"/>
    </source>
</evidence>
<protein>
    <submittedName>
        <fullName evidence="3">Uncharacterized protein</fullName>
    </submittedName>
</protein>